<evidence type="ECO:0000313" key="2">
    <source>
        <dbReference type="EMBL" id="GLC26228.1"/>
    </source>
</evidence>
<dbReference type="AlphaFoldDB" id="A0AA37QI63"/>
<dbReference type="RefSeq" id="WP_284350686.1">
    <property type="nucleotide sequence ID" value="NZ_BRXS01000004.1"/>
</dbReference>
<evidence type="ECO:0000313" key="3">
    <source>
        <dbReference type="Proteomes" id="UP001161325"/>
    </source>
</evidence>
<name>A0AA37QI63_9BACT</name>
<evidence type="ECO:0000256" key="1">
    <source>
        <dbReference type="SAM" id="MobiDB-lite"/>
    </source>
</evidence>
<accession>A0AA37QI63</accession>
<organism evidence="2 3">
    <name type="scientific">Roseisolibacter agri</name>
    <dbReference type="NCBI Taxonomy" id="2014610"/>
    <lineage>
        <taxon>Bacteria</taxon>
        <taxon>Pseudomonadati</taxon>
        <taxon>Gemmatimonadota</taxon>
        <taxon>Gemmatimonadia</taxon>
        <taxon>Gemmatimonadales</taxon>
        <taxon>Gemmatimonadaceae</taxon>
        <taxon>Roseisolibacter</taxon>
    </lineage>
</organism>
<feature type="compositionally biased region" description="Basic and acidic residues" evidence="1">
    <location>
        <begin position="68"/>
        <end position="78"/>
    </location>
</feature>
<sequence>MSSSPDDLHTFGDSAQALEAQIAEAEARGAPVPPEAHAMLESLRQLARAIEDLQASLGVEPPATDEADAPRPDDAPGA</sequence>
<dbReference type="Proteomes" id="UP001161325">
    <property type="component" value="Unassembled WGS sequence"/>
</dbReference>
<comment type="caution">
    <text evidence="2">The sequence shown here is derived from an EMBL/GenBank/DDBJ whole genome shotgun (WGS) entry which is preliminary data.</text>
</comment>
<feature type="region of interest" description="Disordered" evidence="1">
    <location>
        <begin position="53"/>
        <end position="78"/>
    </location>
</feature>
<protein>
    <submittedName>
        <fullName evidence="2">Uncharacterized protein</fullName>
    </submittedName>
</protein>
<dbReference type="EMBL" id="BRXS01000004">
    <property type="protein sequence ID" value="GLC26228.1"/>
    <property type="molecule type" value="Genomic_DNA"/>
</dbReference>
<proteinExistence type="predicted"/>
<gene>
    <name evidence="2" type="ORF">rosag_27410</name>
</gene>
<keyword evidence="3" id="KW-1185">Reference proteome</keyword>
<reference evidence="2" key="1">
    <citation type="submission" date="2022-08" db="EMBL/GenBank/DDBJ databases">
        <title>Draft genome sequencing of Roseisolibacter agri AW1220.</title>
        <authorList>
            <person name="Tobiishi Y."/>
            <person name="Tonouchi A."/>
        </authorList>
    </citation>
    <scope>NUCLEOTIDE SEQUENCE</scope>
    <source>
        <strain evidence="2">AW1220</strain>
    </source>
</reference>